<feature type="region of interest" description="Disordered" evidence="7">
    <location>
        <begin position="1015"/>
        <end position="1041"/>
    </location>
</feature>
<feature type="transmembrane region" description="Helical" evidence="8">
    <location>
        <begin position="145"/>
        <end position="168"/>
    </location>
</feature>
<feature type="transmembrane region" description="Helical" evidence="8">
    <location>
        <begin position="390"/>
        <end position="411"/>
    </location>
</feature>
<dbReference type="GO" id="GO:0016020">
    <property type="term" value="C:membrane"/>
    <property type="evidence" value="ECO:0007669"/>
    <property type="project" value="UniProtKB-SubCell"/>
</dbReference>
<keyword evidence="3 8" id="KW-0812">Transmembrane</keyword>
<feature type="compositionally biased region" description="Basic and acidic residues" evidence="7">
    <location>
        <begin position="1081"/>
        <end position="1099"/>
    </location>
</feature>
<evidence type="ECO:0000256" key="1">
    <source>
        <dbReference type="ARBA" id="ARBA00004141"/>
    </source>
</evidence>
<evidence type="ECO:0000256" key="8">
    <source>
        <dbReference type="SAM" id="Phobius"/>
    </source>
</evidence>
<evidence type="ECO:0000256" key="6">
    <source>
        <dbReference type="ARBA" id="ARBA00023136"/>
    </source>
</evidence>
<protein>
    <recommendedName>
        <fullName evidence="9">Amino acid transporter transmembrane domain-containing protein</fullName>
    </recommendedName>
</protein>
<feature type="region of interest" description="Disordered" evidence="7">
    <location>
        <begin position="1212"/>
        <end position="1232"/>
    </location>
</feature>
<feature type="region of interest" description="Disordered" evidence="7">
    <location>
        <begin position="489"/>
        <end position="574"/>
    </location>
</feature>
<keyword evidence="6 8" id="KW-0472">Membrane</keyword>
<feature type="domain" description="Amino acid transporter transmembrane" evidence="9">
    <location>
        <begin position="5"/>
        <end position="441"/>
    </location>
</feature>
<feature type="transmembrane region" description="Helical" evidence="8">
    <location>
        <begin position="79"/>
        <end position="98"/>
    </location>
</feature>
<evidence type="ECO:0000313" key="10">
    <source>
        <dbReference type="EMBL" id="KAK3873266.1"/>
    </source>
</evidence>
<accession>A0AAE1FGU8</accession>
<feature type="region of interest" description="Disordered" evidence="7">
    <location>
        <begin position="603"/>
        <end position="640"/>
    </location>
</feature>
<proteinExistence type="predicted"/>
<feature type="compositionally biased region" description="Polar residues" evidence="7">
    <location>
        <begin position="1063"/>
        <end position="1072"/>
    </location>
</feature>
<dbReference type="PANTHER" id="PTHR22950">
    <property type="entry name" value="AMINO ACID TRANSPORTER"/>
    <property type="match status" value="1"/>
</dbReference>
<evidence type="ECO:0000256" key="3">
    <source>
        <dbReference type="ARBA" id="ARBA00022692"/>
    </source>
</evidence>
<gene>
    <name evidence="10" type="ORF">Pcinc_021715</name>
</gene>
<comment type="subcellular location">
    <subcellularLocation>
        <location evidence="1">Membrane</location>
        <topology evidence="1">Multi-pass membrane protein</topology>
    </subcellularLocation>
</comment>
<sequence>MAGNMKHVINMANSIVGVSILSMPFCFREAGLLLGVVVVLLSAAITKRTCMFLIRSAIMARRRSYEFLAFHVFGVSGKLFVELCMILFLIGISISFHVVMGDLAPAIVARAMNLDNSPSLRCTMLVGIGLLVVLPLCLLRKLDSLASMSACSIIFYFFLVTVIIWHAFPKLMDGSWYQMAELWRPAGALQVLPICMLGLSCQSNVFEIYDSVPDPDVPKMRSVVNQALNLCSALYISVGFFGYIAFVDQDMSGNLILNFPASELTEGIKIFFTVSLAISFPLMIFPCRTSINSLLYRRVQIDVYSSLTPEVIRLPHLPHCIALLHSLSYAQLHCSIYPKWLFTLCHPQSNPSSYDLVGNYMPESRFKGITIAILSISLVIGILIPNIEFVLGLLGSTMGVLIALILPSLLFIKVNTKASAERFLAQFIMLMGLLLLVLGTYLNLAHIHQVQVEQIREAPDLSPDLTKNNIHLPNLPKIEEKVSEVIKEPVHGDSATRREPVAPEPPPDDVKEPPAHSKETEDKAAVEVVVKEDSKGEVKAKVRAGKEKEETLHPDAIKKEENEGREENEGVEQKQAELLEKIEVQHKEQQQILAEQKQILQELKDQKAKQEQEQKRQEEESKPAIAVVQPVGGPDVNGLAGMVRDETVGKVALGNLASGGNVKMLNTEDLNGLGYQNGVPIVQQKQQQQQVSVVPDQPVVPPLQQQVIKTVPGQSVPVPGQGLPLQAVPGPVAQVAPGPIPQAVPGPVHQAVPGPVPQVAPGPVPQAVPGPVHQAVPGPGPVAQAVPGPVAQVAPDQVPQAVPGQVPQAVPGPVAQAVPGPVAQVAPDQVPQAVPGQVHQAVPGPVAQVVPGPVAQAVPGQVPQAIPGQVPQAVPGQVPQAVPGQVPQAVPGPVPQAVPGQVPQAVPGPVAQVVQGQAGQIVLGQANQFVSGQVAQIAQNQVGQVPPQAGPVIPAQAAPVIPVQPVQALPVHGGPAEAQALPLASVQYLPGAVQGLSGQGNIVASPAEVRVSQQAPLNPLPNYPSAGRQADQGHKAPPSDINHQQYKTLKEHQNQPLEKANQPKKSASQGQQVAGDIPQQSKDRRVSPTVENKQRDKKQSNKNTVVKKKAKHDEERRKREAGEELIPPEDTNLKIGIGVNPEKNPDLQNKDFIEVEFADIEVPKLESPKLDLQRVESPIVDVPNSNLLNKDISKAEGQDVAYDTRHLLWTGRSRRKKRRNDRGRDDYYWDET</sequence>
<feature type="transmembrane region" description="Helical" evidence="8">
    <location>
        <begin position="118"/>
        <end position="138"/>
    </location>
</feature>
<evidence type="ECO:0000259" key="9">
    <source>
        <dbReference type="Pfam" id="PF01490"/>
    </source>
</evidence>
<feature type="compositionally biased region" description="Basic and acidic residues" evidence="7">
    <location>
        <begin position="1111"/>
        <end position="1122"/>
    </location>
</feature>
<comment type="caution">
    <text evidence="10">The sequence shown here is derived from an EMBL/GenBank/DDBJ whole genome shotgun (WGS) entry which is preliminary data.</text>
</comment>
<keyword evidence="2" id="KW-0813">Transport</keyword>
<evidence type="ECO:0000313" key="11">
    <source>
        <dbReference type="Proteomes" id="UP001286313"/>
    </source>
</evidence>
<dbReference type="Pfam" id="PF01490">
    <property type="entry name" value="Aa_trans"/>
    <property type="match status" value="1"/>
</dbReference>
<dbReference type="EMBL" id="JAWQEG010002242">
    <property type="protein sequence ID" value="KAK3873266.1"/>
    <property type="molecule type" value="Genomic_DNA"/>
</dbReference>
<feature type="transmembrane region" description="Helical" evidence="8">
    <location>
        <begin position="31"/>
        <end position="58"/>
    </location>
</feature>
<dbReference type="InterPro" id="IPR013057">
    <property type="entry name" value="AA_transpt_TM"/>
</dbReference>
<evidence type="ECO:0000256" key="5">
    <source>
        <dbReference type="ARBA" id="ARBA00022989"/>
    </source>
</evidence>
<keyword evidence="4" id="KW-0029">Amino-acid transport</keyword>
<feature type="transmembrane region" description="Helical" evidence="8">
    <location>
        <begin position="7"/>
        <end position="25"/>
    </location>
</feature>
<feature type="compositionally biased region" description="Basic and acidic residues" evidence="7">
    <location>
        <begin position="508"/>
        <end position="574"/>
    </location>
</feature>
<feature type="transmembrane region" description="Helical" evidence="8">
    <location>
        <begin position="366"/>
        <end position="384"/>
    </location>
</feature>
<feature type="compositionally biased region" description="Basic and acidic residues" evidence="7">
    <location>
        <begin position="603"/>
        <end position="622"/>
    </location>
</feature>
<evidence type="ECO:0000256" key="2">
    <source>
        <dbReference type="ARBA" id="ARBA00022448"/>
    </source>
</evidence>
<dbReference type="GO" id="GO:0015179">
    <property type="term" value="F:L-amino acid transmembrane transporter activity"/>
    <property type="evidence" value="ECO:0007669"/>
    <property type="project" value="TreeGrafter"/>
</dbReference>
<feature type="compositionally biased region" description="Basic residues" evidence="7">
    <location>
        <begin position="1212"/>
        <end position="1221"/>
    </location>
</feature>
<feature type="transmembrane region" description="Helical" evidence="8">
    <location>
        <begin position="188"/>
        <end position="206"/>
    </location>
</feature>
<feature type="transmembrane region" description="Helical" evidence="8">
    <location>
        <begin position="227"/>
        <end position="247"/>
    </location>
</feature>
<feature type="transmembrane region" description="Helical" evidence="8">
    <location>
        <begin position="423"/>
        <end position="444"/>
    </location>
</feature>
<evidence type="ECO:0000256" key="7">
    <source>
        <dbReference type="SAM" id="MobiDB-lite"/>
    </source>
</evidence>
<feature type="region of interest" description="Disordered" evidence="7">
    <location>
        <begin position="1053"/>
        <end position="1142"/>
    </location>
</feature>
<feature type="transmembrane region" description="Helical" evidence="8">
    <location>
        <begin position="267"/>
        <end position="287"/>
    </location>
</feature>
<keyword evidence="11" id="KW-1185">Reference proteome</keyword>
<keyword evidence="5 8" id="KW-1133">Transmembrane helix</keyword>
<dbReference type="AlphaFoldDB" id="A0AAE1FGU8"/>
<organism evidence="10 11">
    <name type="scientific">Petrolisthes cinctipes</name>
    <name type="common">Flat porcelain crab</name>
    <dbReference type="NCBI Taxonomy" id="88211"/>
    <lineage>
        <taxon>Eukaryota</taxon>
        <taxon>Metazoa</taxon>
        <taxon>Ecdysozoa</taxon>
        <taxon>Arthropoda</taxon>
        <taxon>Crustacea</taxon>
        <taxon>Multicrustacea</taxon>
        <taxon>Malacostraca</taxon>
        <taxon>Eumalacostraca</taxon>
        <taxon>Eucarida</taxon>
        <taxon>Decapoda</taxon>
        <taxon>Pleocyemata</taxon>
        <taxon>Anomura</taxon>
        <taxon>Galatheoidea</taxon>
        <taxon>Porcellanidae</taxon>
        <taxon>Petrolisthes</taxon>
    </lineage>
</organism>
<dbReference type="Proteomes" id="UP001286313">
    <property type="component" value="Unassembled WGS sequence"/>
</dbReference>
<dbReference type="PANTHER" id="PTHR22950:SF646">
    <property type="entry name" value="SODIUM-COUPLED NEUTRAL AMINO ACID TRANSPORTER 10-RELATED"/>
    <property type="match status" value="1"/>
</dbReference>
<evidence type="ECO:0000256" key="4">
    <source>
        <dbReference type="ARBA" id="ARBA00022970"/>
    </source>
</evidence>
<feature type="compositionally biased region" description="Basic and acidic residues" evidence="7">
    <location>
        <begin position="1222"/>
        <end position="1232"/>
    </location>
</feature>
<reference evidence="10" key="1">
    <citation type="submission" date="2023-10" db="EMBL/GenBank/DDBJ databases">
        <title>Genome assemblies of two species of porcelain crab, Petrolisthes cinctipes and Petrolisthes manimaculis (Anomura: Porcellanidae).</title>
        <authorList>
            <person name="Angst P."/>
        </authorList>
    </citation>
    <scope>NUCLEOTIDE SEQUENCE</scope>
    <source>
        <strain evidence="10">PB745_01</strain>
        <tissue evidence="10">Gill</tissue>
    </source>
</reference>
<name>A0AAE1FGU8_PETCI</name>
<feature type="compositionally biased region" description="Basic and acidic residues" evidence="7">
    <location>
        <begin position="489"/>
        <end position="501"/>
    </location>
</feature>